<dbReference type="PANTHER" id="PTHR30137:SF16">
    <property type="entry name" value="BLL0895 PROTEIN"/>
    <property type="match status" value="1"/>
</dbReference>
<evidence type="ECO:0000313" key="6">
    <source>
        <dbReference type="EMBL" id="KLO34722.1"/>
    </source>
</evidence>
<dbReference type="SUPFAM" id="SSF51679">
    <property type="entry name" value="Bacterial luciferase-like"/>
    <property type="match status" value="1"/>
</dbReference>
<sequence length="403" mass="44707">MSAPLRFGVFITPFHPIGQSPTVALEYDMERVVALDHLGFDEAWFGEHHSGGYELIACPEVFIAAAAERTKHIRLGTGVVSLPYHHPLMVADRWVLLDHLTRGRVMFGTGPGALPSDAYMMGIDPIEQRRMMQESLEAILALFRAAPAERIDRHSDWFTLRDAQLHIRPYTWPYPEIATAAMISPSGPRLAGALGTSLLSLSMSVPGGYAALENTWELVREQATKVGRDEPDRANWRVLSIMHIAESRDQAIDDCTYGLRDFANYFGAAGFVPLANTADGAQTPHEFVKDYAAKGNCCIGTPDDAIAHIEDLLERSGGFGTLLILGHDWAAPQATHHCYDLFARKVIPYFKGQLEASRSSHHWARGKRDQLIGRAGEAVVKAITEHVDEHQREHALKIETEKN</sequence>
<organism evidence="6 7">
    <name type="scientific">Mycobacterium haemophilum</name>
    <dbReference type="NCBI Taxonomy" id="29311"/>
    <lineage>
        <taxon>Bacteria</taxon>
        <taxon>Bacillati</taxon>
        <taxon>Actinomycetota</taxon>
        <taxon>Actinomycetes</taxon>
        <taxon>Mycobacteriales</taxon>
        <taxon>Mycobacteriaceae</taxon>
        <taxon>Mycobacterium</taxon>
    </lineage>
</organism>
<evidence type="ECO:0000313" key="7">
    <source>
        <dbReference type="Proteomes" id="UP000036334"/>
    </source>
</evidence>
<dbReference type="EMBL" id="LDPR01000022">
    <property type="protein sequence ID" value="KLO34722.1"/>
    <property type="molecule type" value="Genomic_DNA"/>
</dbReference>
<comment type="similarity">
    <text evidence="1">Belongs to the bacterial luciferase oxidoreductase family.</text>
</comment>
<dbReference type="AlphaFoldDB" id="A0A0I9UZU1"/>
<dbReference type="RefSeq" id="WP_047316405.1">
    <property type="nucleotide sequence ID" value="NZ_LDPQ01000027.1"/>
</dbReference>
<gene>
    <name evidence="6" type="ORF">ABH38_18020</name>
</gene>
<keyword evidence="2" id="KW-0285">Flavoprotein</keyword>
<protein>
    <submittedName>
        <fullName evidence="6">Monooxygenase</fullName>
    </submittedName>
</protein>
<reference evidence="6 7" key="1">
    <citation type="submission" date="2015-05" db="EMBL/GenBank/DDBJ databases">
        <title>Genome sequence of Mycobacterium haemophilum.</title>
        <authorList>
            <person name="Greninger A.L."/>
            <person name="Cunningham G."/>
            <person name="Miller S."/>
        </authorList>
    </citation>
    <scope>NUCLEOTIDE SEQUENCE [LARGE SCALE GENOMIC DNA]</scope>
    <source>
        <strain evidence="7">UC1</strain>
    </source>
</reference>
<dbReference type="OrthoDB" id="7903015at2"/>
<dbReference type="FunFam" id="3.20.20.30:FF:000007">
    <property type="entry name" value="Monooxygenase, mmyo"/>
    <property type="match status" value="1"/>
</dbReference>
<keyword evidence="7" id="KW-1185">Reference proteome</keyword>
<evidence type="ECO:0000259" key="5">
    <source>
        <dbReference type="Pfam" id="PF00296"/>
    </source>
</evidence>
<dbReference type="PATRIC" id="fig|29311.18.peg.2491"/>
<keyword evidence="4 6" id="KW-0503">Monooxygenase</keyword>
<evidence type="ECO:0000256" key="1">
    <source>
        <dbReference type="ARBA" id="ARBA00010426"/>
    </source>
</evidence>
<dbReference type="Pfam" id="PF00296">
    <property type="entry name" value="Bac_luciferase"/>
    <property type="match status" value="1"/>
</dbReference>
<comment type="caution">
    <text evidence="6">The sequence shown here is derived from an EMBL/GenBank/DDBJ whole genome shotgun (WGS) entry which is preliminary data.</text>
</comment>
<dbReference type="GO" id="GO:0004497">
    <property type="term" value="F:monooxygenase activity"/>
    <property type="evidence" value="ECO:0007669"/>
    <property type="project" value="UniProtKB-KW"/>
</dbReference>
<keyword evidence="3" id="KW-0560">Oxidoreductase</keyword>
<evidence type="ECO:0000256" key="2">
    <source>
        <dbReference type="ARBA" id="ARBA00022630"/>
    </source>
</evidence>
<dbReference type="Proteomes" id="UP000036334">
    <property type="component" value="Unassembled WGS sequence"/>
</dbReference>
<dbReference type="PANTHER" id="PTHR30137">
    <property type="entry name" value="LUCIFERASE-LIKE MONOOXYGENASE"/>
    <property type="match status" value="1"/>
</dbReference>
<evidence type="ECO:0000256" key="4">
    <source>
        <dbReference type="ARBA" id="ARBA00023033"/>
    </source>
</evidence>
<dbReference type="InterPro" id="IPR011251">
    <property type="entry name" value="Luciferase-like_dom"/>
</dbReference>
<feature type="domain" description="Luciferase-like" evidence="5">
    <location>
        <begin position="6"/>
        <end position="317"/>
    </location>
</feature>
<dbReference type="Gene3D" id="3.20.20.30">
    <property type="entry name" value="Luciferase-like domain"/>
    <property type="match status" value="1"/>
</dbReference>
<dbReference type="InterPro" id="IPR050766">
    <property type="entry name" value="Bact_Lucif_Oxidored"/>
</dbReference>
<dbReference type="STRING" id="1202450.B586_04220"/>
<dbReference type="InterPro" id="IPR036661">
    <property type="entry name" value="Luciferase-like_sf"/>
</dbReference>
<accession>A0A0I9UZU1</accession>
<dbReference type="GO" id="GO:0016705">
    <property type="term" value="F:oxidoreductase activity, acting on paired donors, with incorporation or reduction of molecular oxygen"/>
    <property type="evidence" value="ECO:0007669"/>
    <property type="project" value="InterPro"/>
</dbReference>
<proteinExistence type="inferred from homology"/>
<evidence type="ECO:0000256" key="3">
    <source>
        <dbReference type="ARBA" id="ARBA00023002"/>
    </source>
</evidence>
<dbReference type="GO" id="GO:0005829">
    <property type="term" value="C:cytosol"/>
    <property type="evidence" value="ECO:0007669"/>
    <property type="project" value="TreeGrafter"/>
</dbReference>
<name>A0A0I9UZU1_9MYCO</name>